<evidence type="ECO:0000256" key="15">
    <source>
        <dbReference type="ARBA" id="ARBA00040883"/>
    </source>
</evidence>
<feature type="active site" description="Proton acceptor" evidence="16">
    <location>
        <position position="114"/>
    </location>
</feature>
<feature type="binding site" evidence="16">
    <location>
        <position position="134"/>
    </location>
    <ligand>
        <name>K(+)</name>
        <dbReference type="ChEBI" id="CHEBI:29103"/>
    </ligand>
</feature>
<keyword evidence="18" id="KW-1185">Reference proteome</keyword>
<keyword evidence="11 16" id="KW-0067">ATP-binding</keyword>
<feature type="binding site" evidence="16">
    <location>
        <begin position="6"/>
        <end position="13"/>
    </location>
    <ligand>
        <name>ATP</name>
        <dbReference type="ChEBI" id="CHEBI:30616"/>
    </ligand>
</feature>
<comment type="subunit">
    <text evidence="5 16">Homodimer.</text>
</comment>
<keyword evidence="13 16" id="KW-0173">Coenzyme A biosynthesis</keyword>
<keyword evidence="10 16" id="KW-0418">Kinase</keyword>
<evidence type="ECO:0000313" key="17">
    <source>
        <dbReference type="EMBL" id="BCK85650.1"/>
    </source>
</evidence>
<protein>
    <recommendedName>
        <fullName evidence="15 16">Type III pantothenate kinase</fullName>
        <ecNumber evidence="6 16">2.7.1.33</ecNumber>
    </recommendedName>
    <alternativeName>
        <fullName evidence="16">PanK-III</fullName>
    </alternativeName>
    <alternativeName>
        <fullName evidence="16">Pantothenic acid kinase</fullName>
    </alternativeName>
</protein>
<dbReference type="CDD" id="cd24015">
    <property type="entry name" value="ASKHA_NBD_PanK-III"/>
    <property type="match status" value="1"/>
</dbReference>
<dbReference type="InterPro" id="IPR043129">
    <property type="entry name" value="ATPase_NBD"/>
</dbReference>
<evidence type="ECO:0000256" key="2">
    <source>
        <dbReference type="ARBA" id="ARBA00001958"/>
    </source>
</evidence>
<dbReference type="PANTHER" id="PTHR34265">
    <property type="entry name" value="TYPE III PANTOTHENATE KINASE"/>
    <property type="match status" value="1"/>
</dbReference>
<accession>A0A810QBJ3</accession>
<dbReference type="GO" id="GO:0005524">
    <property type="term" value="F:ATP binding"/>
    <property type="evidence" value="ECO:0007669"/>
    <property type="project" value="UniProtKB-UniRule"/>
</dbReference>
<dbReference type="UniPathway" id="UPA00241">
    <property type="reaction ID" value="UER00352"/>
</dbReference>
<evidence type="ECO:0000256" key="6">
    <source>
        <dbReference type="ARBA" id="ARBA00012102"/>
    </source>
</evidence>
<dbReference type="RefSeq" id="WP_213543718.1">
    <property type="nucleotide sequence ID" value="NZ_AP023421.1"/>
</dbReference>
<dbReference type="KEGG" id="pfaa:MM59RIKEN_29690"/>
<evidence type="ECO:0000256" key="11">
    <source>
        <dbReference type="ARBA" id="ARBA00022840"/>
    </source>
</evidence>
<geneLocation type="plasmid" evidence="17 18">
    <name>pMM59_01</name>
</geneLocation>
<keyword evidence="16" id="KW-0479">Metal-binding</keyword>
<comment type="cofactor">
    <cofactor evidence="16">
        <name>NH4(+)</name>
        <dbReference type="ChEBI" id="CHEBI:28938"/>
    </cofactor>
    <cofactor evidence="16">
        <name>K(+)</name>
        <dbReference type="ChEBI" id="CHEBI:29103"/>
    </cofactor>
    <text evidence="16">A monovalent cation. Ammonium or potassium.</text>
</comment>
<dbReference type="NCBIfam" id="TIGR00671">
    <property type="entry name" value="baf"/>
    <property type="match status" value="1"/>
</dbReference>
<dbReference type="InterPro" id="IPR004619">
    <property type="entry name" value="Type_III_PanK"/>
</dbReference>
<name>A0A810QBJ3_9FIRM</name>
<keyword evidence="9 16" id="KW-0547">Nucleotide-binding</keyword>
<comment type="caution">
    <text evidence="16">Lacks conserved residue(s) required for the propagation of feature annotation.</text>
</comment>
<comment type="subcellular location">
    <subcellularLocation>
        <location evidence="3 16">Cytoplasm</location>
    </subcellularLocation>
</comment>
<evidence type="ECO:0000256" key="3">
    <source>
        <dbReference type="ARBA" id="ARBA00004496"/>
    </source>
</evidence>
<proteinExistence type="inferred from homology"/>
<evidence type="ECO:0000256" key="13">
    <source>
        <dbReference type="ARBA" id="ARBA00022993"/>
    </source>
</evidence>
<organism evidence="17 18">
    <name type="scientific">Pusillibacter faecalis</name>
    <dbReference type="NCBI Taxonomy" id="2714358"/>
    <lineage>
        <taxon>Bacteria</taxon>
        <taxon>Bacillati</taxon>
        <taxon>Bacillota</taxon>
        <taxon>Clostridia</taxon>
        <taxon>Eubacteriales</taxon>
        <taxon>Oscillospiraceae</taxon>
        <taxon>Pusillibacter</taxon>
    </lineage>
</organism>
<feature type="binding site" evidence="16">
    <location>
        <position position="137"/>
    </location>
    <ligand>
        <name>ATP</name>
        <dbReference type="ChEBI" id="CHEBI:30616"/>
    </ligand>
</feature>
<reference evidence="17" key="1">
    <citation type="submission" date="2020-09" db="EMBL/GenBank/DDBJ databases">
        <title>New species isolated from human feces.</title>
        <authorList>
            <person name="Kitahara M."/>
            <person name="Shigeno Y."/>
            <person name="Shime M."/>
            <person name="Matsumoto Y."/>
            <person name="Nakamura S."/>
            <person name="Motooka D."/>
            <person name="Fukuoka S."/>
            <person name="Nishikawa H."/>
            <person name="Benno Y."/>
        </authorList>
    </citation>
    <scope>NUCLEOTIDE SEQUENCE</scope>
    <source>
        <strain evidence="17">MM59</strain>
        <plasmid evidence="17">pMM59_01</plasmid>
    </source>
</reference>
<comment type="similarity">
    <text evidence="14 16">Belongs to the type III pantothenate kinase family.</text>
</comment>
<evidence type="ECO:0000256" key="14">
    <source>
        <dbReference type="ARBA" id="ARBA00038036"/>
    </source>
</evidence>
<dbReference type="Pfam" id="PF03309">
    <property type="entry name" value="Pan_kinase"/>
    <property type="match status" value="1"/>
</dbReference>
<evidence type="ECO:0000256" key="5">
    <source>
        <dbReference type="ARBA" id="ARBA00011738"/>
    </source>
</evidence>
<evidence type="ECO:0000256" key="8">
    <source>
        <dbReference type="ARBA" id="ARBA00022679"/>
    </source>
</evidence>
<dbReference type="SUPFAM" id="SSF53067">
    <property type="entry name" value="Actin-like ATPase domain"/>
    <property type="match status" value="2"/>
</dbReference>
<dbReference type="AlphaFoldDB" id="A0A810QBJ3"/>
<evidence type="ECO:0000313" key="18">
    <source>
        <dbReference type="Proteomes" id="UP000679848"/>
    </source>
</evidence>
<keyword evidence="17" id="KW-0614">Plasmid</keyword>
<dbReference type="Gene3D" id="3.30.420.40">
    <property type="match status" value="2"/>
</dbReference>
<keyword evidence="12 16" id="KW-0630">Potassium</keyword>
<dbReference type="HAMAP" id="MF_01274">
    <property type="entry name" value="Pantothen_kinase_3"/>
    <property type="match status" value="1"/>
</dbReference>
<evidence type="ECO:0000256" key="7">
    <source>
        <dbReference type="ARBA" id="ARBA00022490"/>
    </source>
</evidence>
<evidence type="ECO:0000256" key="1">
    <source>
        <dbReference type="ARBA" id="ARBA00001206"/>
    </source>
</evidence>
<comment type="function">
    <text evidence="16">Catalyzes the phosphorylation of pantothenate (Pan), the first step in CoA biosynthesis.</text>
</comment>
<dbReference type="PANTHER" id="PTHR34265:SF1">
    <property type="entry name" value="TYPE III PANTOTHENATE KINASE"/>
    <property type="match status" value="1"/>
</dbReference>
<evidence type="ECO:0000256" key="10">
    <source>
        <dbReference type="ARBA" id="ARBA00022777"/>
    </source>
</evidence>
<evidence type="ECO:0000256" key="12">
    <source>
        <dbReference type="ARBA" id="ARBA00022958"/>
    </source>
</evidence>
<sequence>MILTVDIGNTTVCVCGVEKREAEGHTAVFCTKLETVPGKDGAAYKAELRDALRKADVEIGQIEGAVVSSVVPCLNRPIHACIRAVLGREPVWITCQSKTGLKMDVEYPEKVGVDRIVDAAWVAANCPLPAVTVDLGTATTFNVIDEGGVFRGGAIAVGMATGLKALAAKTAQLPELRLDTVDSAIGKNTEACMESGAVIGAAAMIDGLVARIEQELGKPVTLVLTGGMARYAEPFCTHPHIYDPQLLAKGLMLLYEWNVERPAPEKIWLLLPALRA</sequence>
<evidence type="ECO:0000256" key="9">
    <source>
        <dbReference type="ARBA" id="ARBA00022741"/>
    </source>
</evidence>
<gene>
    <name evidence="17" type="primary">coaX_1</name>
    <name evidence="16" type="synonym">coaX</name>
    <name evidence="17" type="ORF">MM59RIKEN_29690</name>
</gene>
<keyword evidence="8 16" id="KW-0808">Transferase</keyword>
<dbReference type="GO" id="GO:0005737">
    <property type="term" value="C:cytoplasm"/>
    <property type="evidence" value="ECO:0007669"/>
    <property type="project" value="UniProtKB-SubCell"/>
</dbReference>
<keyword evidence="7 16" id="KW-0963">Cytoplasm</keyword>
<evidence type="ECO:0000256" key="16">
    <source>
        <dbReference type="HAMAP-Rule" id="MF_01274"/>
    </source>
</evidence>
<comment type="pathway">
    <text evidence="4 16">Cofactor biosynthesis; coenzyme A biosynthesis; CoA from (R)-pantothenate: step 1/5.</text>
</comment>
<comment type="catalytic activity">
    <reaction evidence="1 16">
        <text>(R)-pantothenate + ATP = (R)-4'-phosphopantothenate + ADP + H(+)</text>
        <dbReference type="Rhea" id="RHEA:16373"/>
        <dbReference type="ChEBI" id="CHEBI:10986"/>
        <dbReference type="ChEBI" id="CHEBI:15378"/>
        <dbReference type="ChEBI" id="CHEBI:29032"/>
        <dbReference type="ChEBI" id="CHEBI:30616"/>
        <dbReference type="ChEBI" id="CHEBI:456216"/>
        <dbReference type="EC" id="2.7.1.33"/>
    </reaction>
</comment>
<comment type="cofactor">
    <cofactor evidence="2">
        <name>K(+)</name>
        <dbReference type="ChEBI" id="CHEBI:29103"/>
    </cofactor>
</comment>
<dbReference type="EMBL" id="AP023421">
    <property type="protein sequence ID" value="BCK85650.1"/>
    <property type="molecule type" value="Genomic_DNA"/>
</dbReference>
<dbReference type="Proteomes" id="UP000679848">
    <property type="component" value="Plasmid pMM59_01"/>
</dbReference>
<dbReference type="EC" id="2.7.1.33" evidence="6 16"/>
<evidence type="ECO:0000256" key="4">
    <source>
        <dbReference type="ARBA" id="ARBA00005225"/>
    </source>
</evidence>
<dbReference type="GO" id="GO:0004594">
    <property type="term" value="F:pantothenate kinase activity"/>
    <property type="evidence" value="ECO:0007669"/>
    <property type="project" value="UniProtKB-UniRule"/>
</dbReference>
<dbReference type="GO" id="GO:0046872">
    <property type="term" value="F:metal ion binding"/>
    <property type="evidence" value="ECO:0007669"/>
    <property type="project" value="UniProtKB-KW"/>
</dbReference>
<dbReference type="GO" id="GO:0015937">
    <property type="term" value="P:coenzyme A biosynthetic process"/>
    <property type="evidence" value="ECO:0007669"/>
    <property type="project" value="UniProtKB-UniRule"/>
</dbReference>
<feature type="binding site" evidence="16">
    <location>
        <position position="189"/>
    </location>
    <ligand>
        <name>substrate</name>
    </ligand>
</feature>
<feature type="binding site" evidence="16">
    <location>
        <begin position="112"/>
        <end position="115"/>
    </location>
    <ligand>
        <name>substrate</name>
    </ligand>
</feature>